<dbReference type="PANTHER" id="PTHR30606">
    <property type="entry name" value="LIPID A BIOSYNTHESIS LAUROYL ACYLTRANSFERASE"/>
    <property type="match status" value="1"/>
</dbReference>
<evidence type="ECO:0000313" key="7">
    <source>
        <dbReference type="EMBL" id="RFM23025.1"/>
    </source>
</evidence>
<evidence type="ECO:0000313" key="8">
    <source>
        <dbReference type="Proteomes" id="UP000266389"/>
    </source>
</evidence>
<dbReference type="Proteomes" id="UP000266389">
    <property type="component" value="Unassembled WGS sequence"/>
</dbReference>
<sequence length="315" mass="36356">MKRQVKRVIDWIFYRLVCIVAAVVQRMSDEQVYAFAERLGKWLYDGLKLRRKLVEQNLQAAFPEKSADERAEIARRMYLGQAMNFLEVLRLPLVRTEHDAKARFEIDASLINDLCFSKQRGGVVVSAHFGNWELMAVCWARVVSPVAIVYKPLSNSYLDALLNKWRTECGNELITMQDAARLGLRRLREGKLLALLSDQAGHSDGYFTEFLGQRAAIFLGAAVFALRTNLPMLLVMPVRTGFGKYRLEITHIPTDDLTYSHDNVHKLAERYTRAIEAYIYRYPEQWFWLHNRWKHPAPTAAATTQSDAQLYNQPT</sequence>
<evidence type="ECO:0000256" key="6">
    <source>
        <dbReference type="ARBA" id="ARBA00023315"/>
    </source>
</evidence>
<reference evidence="7 8" key="1">
    <citation type="journal article" date="2011" name="ISME J.">
        <title>Community ecology of hot spring cyanobacterial mats: predominant populations and their functional potential.</title>
        <authorList>
            <person name="Klatt C.G."/>
            <person name="Wood J.M."/>
            <person name="Rusch D.B."/>
            <person name="Bateson M.M."/>
            <person name="Hamamura N."/>
            <person name="Heidelberg J.F."/>
            <person name="Grossman A.R."/>
            <person name="Bhaya D."/>
            <person name="Cohan F.M."/>
            <person name="Kuhl M."/>
            <person name="Bryant D.A."/>
            <person name="Ward D.M."/>
        </authorList>
    </citation>
    <scope>NUCLEOTIDE SEQUENCE [LARGE SCALE GENOMIC DNA]</scope>
    <source>
        <strain evidence="7">OS</strain>
    </source>
</reference>
<evidence type="ECO:0000256" key="5">
    <source>
        <dbReference type="ARBA" id="ARBA00023136"/>
    </source>
</evidence>
<dbReference type="GO" id="GO:0009247">
    <property type="term" value="P:glycolipid biosynthetic process"/>
    <property type="evidence" value="ECO:0007669"/>
    <property type="project" value="UniProtKB-ARBA"/>
</dbReference>
<comment type="subcellular location">
    <subcellularLocation>
        <location evidence="1">Cell inner membrane</location>
    </subcellularLocation>
</comment>
<dbReference type="GO" id="GO:0005886">
    <property type="term" value="C:plasma membrane"/>
    <property type="evidence" value="ECO:0007669"/>
    <property type="project" value="UniProtKB-SubCell"/>
</dbReference>
<dbReference type="InterPro" id="IPR004960">
    <property type="entry name" value="LipA_acyltrans"/>
</dbReference>
<evidence type="ECO:0000256" key="4">
    <source>
        <dbReference type="ARBA" id="ARBA00022679"/>
    </source>
</evidence>
<dbReference type="EMBL" id="PHFL01000071">
    <property type="protein sequence ID" value="RFM23025.1"/>
    <property type="molecule type" value="Genomic_DNA"/>
</dbReference>
<dbReference type="Pfam" id="PF03279">
    <property type="entry name" value="Lip_A_acyltrans"/>
    <property type="match status" value="1"/>
</dbReference>
<gene>
    <name evidence="7" type="ORF">D0433_13375</name>
</gene>
<evidence type="ECO:0000256" key="3">
    <source>
        <dbReference type="ARBA" id="ARBA00022519"/>
    </source>
</evidence>
<keyword evidence="3" id="KW-0997">Cell inner membrane</keyword>
<accession>A0A395LWK9</accession>
<name>A0A395LWK9_9BACT</name>
<proteinExistence type="predicted"/>
<dbReference type="GO" id="GO:0016746">
    <property type="term" value="F:acyltransferase activity"/>
    <property type="evidence" value="ECO:0007669"/>
    <property type="project" value="UniProtKB-KW"/>
</dbReference>
<organism evidence="7 8">
    <name type="scientific">Candidatus Thermochlorobacter aerophilus</name>
    <dbReference type="NCBI Taxonomy" id="1868324"/>
    <lineage>
        <taxon>Bacteria</taxon>
        <taxon>Pseudomonadati</taxon>
        <taxon>Chlorobiota</taxon>
        <taxon>Chlorobiia</taxon>
        <taxon>Chlorobiales</taxon>
        <taxon>Candidatus Thermochlorobacteriaceae</taxon>
        <taxon>Candidatus Thermochlorobacter</taxon>
    </lineage>
</organism>
<dbReference type="PANTHER" id="PTHR30606:SF10">
    <property type="entry name" value="PHOSPHATIDYLINOSITOL MANNOSIDE ACYLTRANSFERASE"/>
    <property type="match status" value="1"/>
</dbReference>
<protein>
    <submittedName>
        <fullName evidence="7">Lipid A biosynthesis acyltransferase</fullName>
    </submittedName>
</protein>
<keyword evidence="6 7" id="KW-0012">Acyltransferase</keyword>
<evidence type="ECO:0000256" key="2">
    <source>
        <dbReference type="ARBA" id="ARBA00022475"/>
    </source>
</evidence>
<keyword evidence="4 7" id="KW-0808">Transferase</keyword>
<keyword evidence="5" id="KW-0472">Membrane</keyword>
<keyword evidence="2" id="KW-1003">Cell membrane</keyword>
<comment type="caution">
    <text evidence="7">The sequence shown here is derived from an EMBL/GenBank/DDBJ whole genome shotgun (WGS) entry which is preliminary data.</text>
</comment>
<evidence type="ECO:0000256" key="1">
    <source>
        <dbReference type="ARBA" id="ARBA00004533"/>
    </source>
</evidence>
<dbReference type="CDD" id="cd07984">
    <property type="entry name" value="LPLAT_LABLAT-like"/>
    <property type="match status" value="1"/>
</dbReference>
<dbReference type="AlphaFoldDB" id="A0A395LWK9"/>